<name>A6JF59_RAT</name>
<dbReference type="AlphaFoldDB" id="A6JF59"/>
<reference evidence="1 2" key="1">
    <citation type="submission" date="2005-09" db="EMBL/GenBank/DDBJ databases">
        <authorList>
            <person name="Mural R.J."/>
            <person name="Li P.W."/>
            <person name="Adams M.D."/>
            <person name="Amanatides P.G."/>
            <person name="Baden-Tillson H."/>
            <person name="Barnstead M."/>
            <person name="Chin S.H."/>
            <person name="Dew I."/>
            <person name="Evans C.A."/>
            <person name="Ferriera S."/>
            <person name="Flanigan M."/>
            <person name="Fosler C."/>
            <person name="Glodek A."/>
            <person name="Gu Z."/>
            <person name="Holt R.A."/>
            <person name="Jennings D."/>
            <person name="Kraft C.L."/>
            <person name="Lu F."/>
            <person name="Nguyen T."/>
            <person name="Nusskern D.R."/>
            <person name="Pfannkoch C.M."/>
            <person name="Sitter C."/>
            <person name="Sutton G.G."/>
            <person name="Venter J.C."/>
            <person name="Wang Z."/>
            <person name="Woodage T."/>
            <person name="Zheng X.H."/>
            <person name="Zhong F."/>
        </authorList>
    </citation>
    <scope>NUCLEOTIDE SEQUENCE [LARGE SCALE GENOMIC DNA]</scope>
    <source>
        <strain>BN</strain>
        <strain evidence="2">Sprague-Dawley</strain>
    </source>
</reference>
<dbReference type="EMBL" id="CH473983">
    <property type="protein sequence ID" value="EDM00401.1"/>
    <property type="molecule type" value="Genomic_DNA"/>
</dbReference>
<evidence type="ECO:0000313" key="1">
    <source>
        <dbReference type="EMBL" id="EDM00401.1"/>
    </source>
</evidence>
<organism evidence="1 2">
    <name type="scientific">Rattus norvegicus</name>
    <name type="common">Rat</name>
    <dbReference type="NCBI Taxonomy" id="10116"/>
    <lineage>
        <taxon>Eukaryota</taxon>
        <taxon>Metazoa</taxon>
        <taxon>Chordata</taxon>
        <taxon>Craniata</taxon>
        <taxon>Vertebrata</taxon>
        <taxon>Euteleostomi</taxon>
        <taxon>Mammalia</taxon>
        <taxon>Eutheria</taxon>
        <taxon>Euarchontoglires</taxon>
        <taxon>Glires</taxon>
        <taxon>Rodentia</taxon>
        <taxon>Myomorpha</taxon>
        <taxon>Muroidea</taxon>
        <taxon>Muridae</taxon>
        <taxon>Murinae</taxon>
        <taxon>Rattus</taxon>
    </lineage>
</organism>
<evidence type="ECO:0000313" key="2">
    <source>
        <dbReference type="Proteomes" id="UP000234681"/>
    </source>
</evidence>
<accession>A6JF59</accession>
<protein>
    <submittedName>
        <fullName evidence="1">RCG37679</fullName>
    </submittedName>
</protein>
<proteinExistence type="predicted"/>
<dbReference type="Proteomes" id="UP000234681">
    <property type="component" value="Chromosome 3"/>
</dbReference>
<gene>
    <name evidence="1" type="ORF">rCG_37679</name>
</gene>
<sequence>MHSRPESCQRNRWRKRRLLEQAALKTLRVSVSLPVVP</sequence>